<proteinExistence type="predicted"/>
<dbReference type="InterPro" id="IPR038729">
    <property type="entry name" value="Rad50/SbcC_AAA"/>
</dbReference>
<dbReference type="Pfam" id="PF13476">
    <property type="entry name" value="AAA_23"/>
    <property type="match status" value="1"/>
</dbReference>
<dbReference type="GO" id="GO:0005886">
    <property type="term" value="C:plasma membrane"/>
    <property type="evidence" value="ECO:0007669"/>
    <property type="project" value="UniProtKB-SubCell"/>
</dbReference>
<keyword evidence="2" id="KW-0813">Transport</keyword>
<organism evidence="11">
    <name type="scientific">uncultured Anaerotruncus sp</name>
    <dbReference type="NCBI Taxonomy" id="905011"/>
    <lineage>
        <taxon>Bacteria</taxon>
        <taxon>Bacillati</taxon>
        <taxon>Bacillota</taxon>
        <taxon>Clostridia</taxon>
        <taxon>Eubacteriales</taxon>
        <taxon>Oscillospiraceae</taxon>
        <taxon>Anaerotruncus</taxon>
        <taxon>environmental samples</taxon>
    </lineage>
</organism>
<evidence type="ECO:0000256" key="3">
    <source>
        <dbReference type="ARBA" id="ARBA00022475"/>
    </source>
</evidence>
<dbReference type="GO" id="GO:0005524">
    <property type="term" value="F:ATP binding"/>
    <property type="evidence" value="ECO:0007669"/>
    <property type="project" value="UniProtKB-KW"/>
</dbReference>
<keyword evidence="8" id="KW-0406">Ion transport</keyword>
<dbReference type="InterPro" id="IPR003439">
    <property type="entry name" value="ABC_transporter-like_ATP-bd"/>
</dbReference>
<evidence type="ECO:0000256" key="2">
    <source>
        <dbReference type="ARBA" id="ARBA00022448"/>
    </source>
</evidence>
<protein>
    <submittedName>
        <fullName evidence="11">Vitamin B12-transporter ATPase</fullName>
    </submittedName>
</protein>
<dbReference type="PANTHER" id="PTHR42771:SF2">
    <property type="entry name" value="IRON(3+)-HYDROXAMATE IMPORT ATP-BINDING PROTEIN FHUC"/>
    <property type="match status" value="1"/>
</dbReference>
<dbReference type="PANTHER" id="PTHR42771">
    <property type="entry name" value="IRON(3+)-HYDROXAMATE IMPORT ATP-BINDING PROTEIN FHUC"/>
    <property type="match status" value="1"/>
</dbReference>
<name>A0A6N2R260_9FIRM</name>
<dbReference type="EMBL" id="CACRSL010000003">
    <property type="protein sequence ID" value="VYS74201.1"/>
    <property type="molecule type" value="Genomic_DNA"/>
</dbReference>
<keyword evidence="6" id="KW-0067">ATP-binding</keyword>
<evidence type="ECO:0000313" key="11">
    <source>
        <dbReference type="EMBL" id="VYS74201.1"/>
    </source>
</evidence>
<dbReference type="SUPFAM" id="SSF52540">
    <property type="entry name" value="P-loop containing nucleoside triphosphate hydrolases"/>
    <property type="match status" value="1"/>
</dbReference>
<evidence type="ECO:0000256" key="4">
    <source>
        <dbReference type="ARBA" id="ARBA00022496"/>
    </source>
</evidence>
<dbReference type="InterPro" id="IPR003959">
    <property type="entry name" value="ATPase_AAA_core"/>
</dbReference>
<dbReference type="GO" id="GO:0006302">
    <property type="term" value="P:double-strand break repair"/>
    <property type="evidence" value="ECO:0007669"/>
    <property type="project" value="InterPro"/>
</dbReference>
<keyword evidence="3" id="KW-1003">Cell membrane</keyword>
<accession>A0A6N2R260</accession>
<evidence type="ECO:0000256" key="1">
    <source>
        <dbReference type="ARBA" id="ARBA00004202"/>
    </source>
</evidence>
<dbReference type="CDD" id="cd00267">
    <property type="entry name" value="ABC_ATPase"/>
    <property type="match status" value="1"/>
</dbReference>
<dbReference type="Gene3D" id="3.40.50.300">
    <property type="entry name" value="P-loop containing nucleotide triphosphate hydrolases"/>
    <property type="match status" value="2"/>
</dbReference>
<keyword evidence="9" id="KW-0472">Membrane</keyword>
<keyword evidence="5" id="KW-0547">Nucleotide-binding</keyword>
<dbReference type="PROSITE" id="PS50893">
    <property type="entry name" value="ABC_TRANSPORTER_2"/>
    <property type="match status" value="1"/>
</dbReference>
<dbReference type="GO" id="GO:0016887">
    <property type="term" value="F:ATP hydrolysis activity"/>
    <property type="evidence" value="ECO:0007669"/>
    <property type="project" value="InterPro"/>
</dbReference>
<dbReference type="Pfam" id="PF13304">
    <property type="entry name" value="AAA_21"/>
    <property type="match status" value="1"/>
</dbReference>
<evidence type="ECO:0000256" key="5">
    <source>
        <dbReference type="ARBA" id="ARBA00022741"/>
    </source>
</evidence>
<reference evidence="11" key="1">
    <citation type="submission" date="2019-11" db="EMBL/GenBank/DDBJ databases">
        <authorList>
            <person name="Feng L."/>
        </authorList>
    </citation>
    <scope>NUCLEOTIDE SEQUENCE</scope>
    <source>
        <strain evidence="11">AundefinedLFYP135</strain>
    </source>
</reference>
<dbReference type="InterPro" id="IPR051535">
    <property type="entry name" value="Siderophore_ABC-ATPase"/>
</dbReference>
<gene>
    <name evidence="11" type="ORF">AULFYP135_00124</name>
</gene>
<dbReference type="InterPro" id="IPR027417">
    <property type="entry name" value="P-loop_NTPase"/>
</dbReference>
<dbReference type="SMART" id="SM00382">
    <property type="entry name" value="AAA"/>
    <property type="match status" value="1"/>
</dbReference>
<dbReference type="GO" id="GO:0006826">
    <property type="term" value="P:iron ion transport"/>
    <property type="evidence" value="ECO:0007669"/>
    <property type="project" value="UniProtKB-KW"/>
</dbReference>
<keyword evidence="7" id="KW-0408">Iron</keyword>
<keyword evidence="4" id="KW-0410">Iron transport</keyword>
<evidence type="ECO:0000256" key="8">
    <source>
        <dbReference type="ARBA" id="ARBA00023065"/>
    </source>
</evidence>
<sequence>MTSRYLNKLLLHWERVEGEPYFASIPAIRSLKELNFPSNVTFFVGENGTGKSTLLEAIAVEYGFNPEGGSRNFNFTTRDSHSDLYRCISFHKGPVRPKDGFFLRAESFYNLASQVDEYASVPARGNFYQNYGGKSLHQQSHGESFFSLLKNRFWGNGLYLLDEPESALSPQRQLAVLALLYQLGQEGSQLIIATHSPILLGLPEAAIYSFDGEAVHPVSYEETESYQVTKMFLTRREQMLEELLRQ</sequence>
<evidence type="ECO:0000256" key="7">
    <source>
        <dbReference type="ARBA" id="ARBA00023004"/>
    </source>
</evidence>
<evidence type="ECO:0000259" key="10">
    <source>
        <dbReference type="PROSITE" id="PS50893"/>
    </source>
</evidence>
<dbReference type="AlphaFoldDB" id="A0A6N2R260"/>
<evidence type="ECO:0000256" key="6">
    <source>
        <dbReference type="ARBA" id="ARBA00022840"/>
    </source>
</evidence>
<dbReference type="InterPro" id="IPR003593">
    <property type="entry name" value="AAA+_ATPase"/>
</dbReference>
<feature type="domain" description="ABC transporter" evidence="10">
    <location>
        <begin position="11"/>
        <end position="236"/>
    </location>
</feature>
<comment type="subcellular location">
    <subcellularLocation>
        <location evidence="1">Cell membrane</location>
        <topology evidence="1">Peripheral membrane protein</topology>
    </subcellularLocation>
</comment>
<evidence type="ECO:0000256" key="9">
    <source>
        <dbReference type="ARBA" id="ARBA00023136"/>
    </source>
</evidence>